<gene>
    <name evidence="1" type="ORF">KUCAC02_014621</name>
</gene>
<evidence type="ECO:0000313" key="1">
    <source>
        <dbReference type="EMBL" id="KAI4811745.1"/>
    </source>
</evidence>
<keyword evidence="2" id="KW-1185">Reference proteome</keyword>
<dbReference type="EMBL" id="CM043800">
    <property type="protein sequence ID" value="KAI4811745.1"/>
    <property type="molecule type" value="Genomic_DNA"/>
</dbReference>
<organism evidence="1 2">
    <name type="scientific">Chaenocephalus aceratus</name>
    <name type="common">Blackfin icefish</name>
    <name type="synonym">Chaenichthys aceratus</name>
    <dbReference type="NCBI Taxonomy" id="36190"/>
    <lineage>
        <taxon>Eukaryota</taxon>
        <taxon>Metazoa</taxon>
        <taxon>Chordata</taxon>
        <taxon>Craniata</taxon>
        <taxon>Vertebrata</taxon>
        <taxon>Euteleostomi</taxon>
        <taxon>Actinopterygii</taxon>
        <taxon>Neopterygii</taxon>
        <taxon>Teleostei</taxon>
        <taxon>Neoteleostei</taxon>
        <taxon>Acanthomorphata</taxon>
        <taxon>Eupercaria</taxon>
        <taxon>Perciformes</taxon>
        <taxon>Notothenioidei</taxon>
        <taxon>Channichthyidae</taxon>
        <taxon>Chaenocephalus</taxon>
    </lineage>
</organism>
<evidence type="ECO:0000313" key="2">
    <source>
        <dbReference type="Proteomes" id="UP001057452"/>
    </source>
</evidence>
<protein>
    <submittedName>
        <fullName evidence="1">Uncharacterized protein</fullName>
    </submittedName>
</protein>
<comment type="caution">
    <text evidence="1">The sequence shown here is derived from an EMBL/GenBank/DDBJ whole genome shotgun (WGS) entry which is preliminary data.</text>
</comment>
<accession>A0ACB9WG81</accession>
<sequence length="139" mass="15302">MGPFQEYEEKKSPEKGSPRSRIPRLVLHPFPPKDKGRLCLTLRYQRRRGRRGTSARTTPSAPSAPPASALMTPAAPLVSLCPPPKPRQAQSRVAHGSPVLPERKTKVKSEGGDGRVERRTPERPSAQEGAEVGHESQRK</sequence>
<reference evidence="1" key="1">
    <citation type="submission" date="2022-05" db="EMBL/GenBank/DDBJ databases">
        <title>Chromosome-level genome of Chaenocephalus aceratus.</title>
        <authorList>
            <person name="Park H."/>
        </authorList>
    </citation>
    <scope>NUCLEOTIDE SEQUENCE</scope>
    <source>
        <strain evidence="1">KU_202001</strain>
    </source>
</reference>
<name>A0ACB9WG81_CHAAC</name>
<proteinExistence type="predicted"/>
<dbReference type="Proteomes" id="UP001057452">
    <property type="component" value="Chromosome 16"/>
</dbReference>